<dbReference type="SUPFAM" id="SSF47384">
    <property type="entry name" value="Homodimeric domain of signal transducing histidine kinase"/>
    <property type="match status" value="1"/>
</dbReference>
<dbReference type="PROSITE" id="PS50109">
    <property type="entry name" value="HIS_KIN"/>
    <property type="match status" value="1"/>
</dbReference>
<keyword evidence="5" id="KW-1133">Transmembrane helix</keyword>
<dbReference type="InterPro" id="IPR036890">
    <property type="entry name" value="HATPase_C_sf"/>
</dbReference>
<dbReference type="EMBL" id="SMBZ01000033">
    <property type="protein sequence ID" value="TCV10467.1"/>
    <property type="molecule type" value="Genomic_DNA"/>
</dbReference>
<dbReference type="PANTHER" id="PTHR43065:SF50">
    <property type="entry name" value="HISTIDINE KINASE"/>
    <property type="match status" value="1"/>
</dbReference>
<dbReference type="Pfam" id="PF07696">
    <property type="entry name" value="7TMR-DISMED2"/>
    <property type="match status" value="1"/>
</dbReference>
<dbReference type="CDD" id="cd00082">
    <property type="entry name" value="HisKA"/>
    <property type="match status" value="1"/>
</dbReference>
<name>A0A4R3VVZ5_9SPHI</name>
<evidence type="ECO:0000313" key="8">
    <source>
        <dbReference type="Proteomes" id="UP000295197"/>
    </source>
</evidence>
<dbReference type="SUPFAM" id="SSF55874">
    <property type="entry name" value="ATPase domain of HSP90 chaperone/DNA topoisomerase II/histidine kinase"/>
    <property type="match status" value="1"/>
</dbReference>
<dbReference type="Gene3D" id="2.60.40.2380">
    <property type="match status" value="1"/>
</dbReference>
<feature type="transmembrane region" description="Helical" evidence="5">
    <location>
        <begin position="238"/>
        <end position="261"/>
    </location>
</feature>
<dbReference type="Pfam" id="PF07695">
    <property type="entry name" value="7TMR-DISM_7TM"/>
    <property type="match status" value="1"/>
</dbReference>
<evidence type="ECO:0000259" key="6">
    <source>
        <dbReference type="PROSITE" id="PS50109"/>
    </source>
</evidence>
<dbReference type="Gene3D" id="1.10.287.130">
    <property type="match status" value="1"/>
</dbReference>
<dbReference type="InterPro" id="IPR005467">
    <property type="entry name" value="His_kinase_dom"/>
</dbReference>
<dbReference type="Gene3D" id="3.30.565.10">
    <property type="entry name" value="Histidine kinase-like ATPase, C-terminal domain"/>
    <property type="match status" value="1"/>
</dbReference>
<feature type="transmembrane region" description="Helical" evidence="5">
    <location>
        <begin position="273"/>
        <end position="294"/>
    </location>
</feature>
<dbReference type="SMART" id="SM00387">
    <property type="entry name" value="HATPase_c"/>
    <property type="match status" value="1"/>
</dbReference>
<feature type="transmembrane region" description="Helical" evidence="5">
    <location>
        <begin position="183"/>
        <end position="204"/>
    </location>
</feature>
<accession>A0A4R3VVZ5</accession>
<evidence type="ECO:0000313" key="7">
    <source>
        <dbReference type="EMBL" id="TCV10467.1"/>
    </source>
</evidence>
<keyword evidence="8" id="KW-1185">Reference proteome</keyword>
<feature type="transmembrane region" description="Helical" evidence="5">
    <location>
        <begin position="365"/>
        <end position="382"/>
    </location>
</feature>
<keyword evidence="3" id="KW-0597">Phosphoprotein</keyword>
<comment type="catalytic activity">
    <reaction evidence="1">
        <text>ATP + protein L-histidine = ADP + protein N-phospho-L-histidine.</text>
        <dbReference type="EC" id="2.7.13.3"/>
    </reaction>
</comment>
<dbReference type="EC" id="2.7.13.3" evidence="2"/>
<evidence type="ECO:0000256" key="2">
    <source>
        <dbReference type="ARBA" id="ARBA00012438"/>
    </source>
</evidence>
<evidence type="ECO:0000256" key="4">
    <source>
        <dbReference type="SAM" id="Coils"/>
    </source>
</evidence>
<evidence type="ECO:0000256" key="3">
    <source>
        <dbReference type="ARBA" id="ARBA00022553"/>
    </source>
</evidence>
<dbReference type="InterPro" id="IPR003594">
    <property type="entry name" value="HATPase_dom"/>
</dbReference>
<sequence>MYKYLKIFISVILTVFSLNLSAHHTFKLSELNSKRFIGNYLGVLQDPSNTATVHNLLSSKQKFDYNWGDVPNLGVTENNNWLHLKFINDTPDQRLLIYISNPTIDEVTFYRVFNDRIDSVKATIDDPLTTRAVQHQFYAFDIAAGLNDTVTCFVKIKSTKQLIIPVSLSAKGKVVREIIRYDLAAGVFIGIMLIVLLYNLFIYWGVRDEHYLAFVHYIFWVALVQLAILGVFTRLNSFIPFSTIHLITFGGAMSGIASIIFVKSFLNIKAYSYRLTVLLNIILAGDIAAILILFVGFPTISYQLVNFVAAVGSVCVFAVGYKALRAGNKSAKLFLVAWGIFLGSVIIYVLKDYQILPYTDFTNQAVQIGVSIEALLLSFALADKINIYRREKEESQAKALKILLEKEHLVRVQNIELERKVLERTQDLTNANESLESTLKHLKETQSQLVEAEKMASLGQLTAGVAHEINNPINFVTSNVAPLKRDIQVLWEVIEELEKIATDTNLSPEQKELLIKNYSQEQDLDYLKTEIEFLLKGMHEGATRTAEIVKSLRIFSRVDEDALKSTDINEGLESTLVILNSLLKDKVSVVKEYGDIPLVECYAGKMNQVFLNIFSNAINAIEQKFPSSAQGIIKVETIYDPAGEQVIIKITDNGIGIPEDIKDKVFEPFFTTKDVGKGVGLGMSIAYKTIQNHNGKITIDSEQGVGTTFSIVLPKSQV</sequence>
<dbReference type="PRINTS" id="PR00344">
    <property type="entry name" value="BCTRLSENSOR"/>
</dbReference>
<feature type="transmembrane region" description="Helical" evidence="5">
    <location>
        <begin position="333"/>
        <end position="350"/>
    </location>
</feature>
<feature type="transmembrane region" description="Helical" evidence="5">
    <location>
        <begin position="300"/>
        <end position="321"/>
    </location>
</feature>
<dbReference type="InterPro" id="IPR004358">
    <property type="entry name" value="Sig_transdc_His_kin-like_C"/>
</dbReference>
<organism evidence="7 8">
    <name type="scientific">Sphingobacterium alimentarium</name>
    <dbReference type="NCBI Taxonomy" id="797292"/>
    <lineage>
        <taxon>Bacteria</taxon>
        <taxon>Pseudomonadati</taxon>
        <taxon>Bacteroidota</taxon>
        <taxon>Sphingobacteriia</taxon>
        <taxon>Sphingobacteriales</taxon>
        <taxon>Sphingobacteriaceae</taxon>
        <taxon>Sphingobacterium</taxon>
    </lineage>
</organism>
<feature type="domain" description="Histidine kinase" evidence="6">
    <location>
        <begin position="464"/>
        <end position="717"/>
    </location>
</feature>
<dbReference type="AlphaFoldDB" id="A0A4R3VVZ5"/>
<evidence type="ECO:0000256" key="1">
    <source>
        <dbReference type="ARBA" id="ARBA00000085"/>
    </source>
</evidence>
<dbReference type="GO" id="GO:0000155">
    <property type="term" value="F:phosphorelay sensor kinase activity"/>
    <property type="evidence" value="ECO:0007669"/>
    <property type="project" value="InterPro"/>
</dbReference>
<keyword evidence="4" id="KW-0175">Coiled coil</keyword>
<dbReference type="PANTHER" id="PTHR43065">
    <property type="entry name" value="SENSOR HISTIDINE KINASE"/>
    <property type="match status" value="1"/>
</dbReference>
<feature type="coiled-coil region" evidence="4">
    <location>
        <begin position="425"/>
        <end position="455"/>
    </location>
</feature>
<dbReference type="InterPro" id="IPR003661">
    <property type="entry name" value="HisK_dim/P_dom"/>
</dbReference>
<proteinExistence type="predicted"/>
<dbReference type="RefSeq" id="WP_132778272.1">
    <property type="nucleotide sequence ID" value="NZ_SMBZ01000033.1"/>
</dbReference>
<dbReference type="InterPro" id="IPR036097">
    <property type="entry name" value="HisK_dim/P_sf"/>
</dbReference>
<dbReference type="InterPro" id="IPR011622">
    <property type="entry name" value="7TMR_DISM_rcpt_extracell_dom2"/>
</dbReference>
<evidence type="ECO:0000256" key="5">
    <source>
        <dbReference type="SAM" id="Phobius"/>
    </source>
</evidence>
<keyword evidence="5" id="KW-0472">Membrane</keyword>
<gene>
    <name evidence="7" type="ORF">EDC17_103340</name>
</gene>
<reference evidence="7 8" key="1">
    <citation type="submission" date="2019-03" db="EMBL/GenBank/DDBJ databases">
        <title>Genomic Encyclopedia of Type Strains, Phase IV (KMG-IV): sequencing the most valuable type-strain genomes for metagenomic binning, comparative biology and taxonomic classification.</title>
        <authorList>
            <person name="Goeker M."/>
        </authorList>
    </citation>
    <scope>NUCLEOTIDE SEQUENCE [LARGE SCALE GENOMIC DNA]</scope>
    <source>
        <strain evidence="7 8">DSM 22362</strain>
    </source>
</reference>
<protein>
    <recommendedName>
        <fullName evidence="2">histidine kinase</fullName>
        <ecNumber evidence="2">2.7.13.3</ecNumber>
    </recommendedName>
</protein>
<dbReference type="Pfam" id="PF02518">
    <property type="entry name" value="HATPase_c"/>
    <property type="match status" value="1"/>
</dbReference>
<keyword evidence="5" id="KW-0812">Transmembrane</keyword>
<dbReference type="Proteomes" id="UP000295197">
    <property type="component" value="Unassembled WGS sequence"/>
</dbReference>
<comment type="caution">
    <text evidence="7">The sequence shown here is derived from an EMBL/GenBank/DDBJ whole genome shotgun (WGS) entry which is preliminary data.</text>
</comment>
<feature type="transmembrane region" description="Helical" evidence="5">
    <location>
        <begin position="211"/>
        <end position="232"/>
    </location>
</feature>
<dbReference type="InterPro" id="IPR011623">
    <property type="entry name" value="7TMR_DISM_rcpt_extracell_dom1"/>
</dbReference>
<dbReference type="OrthoDB" id="9806995at2"/>